<sequence>MTNRYGHPAIETTTREITGPCRLLLASDGAYEPHEDAGHCLYTECDGDDLIPTVRDLVNLAVDTAVKTSRALDPNRIYADNATALLADLRP</sequence>
<dbReference type="InterPro" id="IPR036457">
    <property type="entry name" value="PPM-type-like_dom_sf"/>
</dbReference>
<accession>A0ABQ3DGY1</accession>
<evidence type="ECO:0000313" key="1">
    <source>
        <dbReference type="EMBL" id="GHA94436.1"/>
    </source>
</evidence>
<comment type="caution">
    <text evidence="1">The sequence shown here is derived from an EMBL/GenBank/DDBJ whole genome shotgun (WGS) entry which is preliminary data.</text>
</comment>
<evidence type="ECO:0008006" key="3">
    <source>
        <dbReference type="Google" id="ProtNLM"/>
    </source>
</evidence>
<keyword evidence="2" id="KW-1185">Reference proteome</keyword>
<protein>
    <recommendedName>
        <fullName evidence="3">PPM-type phosphatase domain-containing protein</fullName>
    </recommendedName>
</protein>
<evidence type="ECO:0000313" key="2">
    <source>
        <dbReference type="Proteomes" id="UP000599437"/>
    </source>
</evidence>
<dbReference type="SUPFAM" id="SSF81606">
    <property type="entry name" value="PP2C-like"/>
    <property type="match status" value="1"/>
</dbReference>
<organism evidence="1 2">
    <name type="scientific">Streptomyces chryseus</name>
    <dbReference type="NCBI Taxonomy" id="68186"/>
    <lineage>
        <taxon>Bacteria</taxon>
        <taxon>Bacillati</taxon>
        <taxon>Actinomycetota</taxon>
        <taxon>Actinomycetes</taxon>
        <taxon>Kitasatosporales</taxon>
        <taxon>Streptomycetaceae</taxon>
        <taxon>Streptomyces</taxon>
    </lineage>
</organism>
<proteinExistence type="predicted"/>
<dbReference type="RefSeq" id="WP_229843392.1">
    <property type="nucleotide sequence ID" value="NZ_BMVO01000003.1"/>
</dbReference>
<dbReference type="EMBL" id="BMVO01000003">
    <property type="protein sequence ID" value="GHA94436.1"/>
    <property type="molecule type" value="Genomic_DNA"/>
</dbReference>
<dbReference type="Proteomes" id="UP000599437">
    <property type="component" value="Unassembled WGS sequence"/>
</dbReference>
<name>A0ABQ3DGY1_9ACTN</name>
<gene>
    <name evidence="1" type="ORF">GCM10010346_16500</name>
</gene>
<reference evidence="2" key="1">
    <citation type="journal article" date="2019" name="Int. J. Syst. Evol. Microbiol.">
        <title>The Global Catalogue of Microorganisms (GCM) 10K type strain sequencing project: providing services to taxonomists for standard genome sequencing and annotation.</title>
        <authorList>
            <consortium name="The Broad Institute Genomics Platform"/>
            <consortium name="The Broad Institute Genome Sequencing Center for Infectious Disease"/>
            <person name="Wu L."/>
            <person name="Ma J."/>
        </authorList>
    </citation>
    <scope>NUCLEOTIDE SEQUENCE [LARGE SCALE GENOMIC DNA]</scope>
    <source>
        <strain evidence="2">JCM 4737</strain>
    </source>
</reference>